<dbReference type="Proteomes" id="UP001168528">
    <property type="component" value="Unassembled WGS sequence"/>
</dbReference>
<dbReference type="InterPro" id="IPR036163">
    <property type="entry name" value="HMA_dom_sf"/>
</dbReference>
<evidence type="ECO:0000313" key="6">
    <source>
        <dbReference type="Proteomes" id="UP001168528"/>
    </source>
</evidence>
<dbReference type="InterPro" id="IPR018060">
    <property type="entry name" value="HTH_AraC"/>
</dbReference>
<evidence type="ECO:0000256" key="1">
    <source>
        <dbReference type="ARBA" id="ARBA00023015"/>
    </source>
</evidence>
<dbReference type="EMBL" id="JAUKPO010000004">
    <property type="protein sequence ID" value="MDO1446592.1"/>
    <property type="molecule type" value="Genomic_DNA"/>
</dbReference>
<gene>
    <name evidence="5" type="ORF">Q0590_10045</name>
</gene>
<dbReference type="SUPFAM" id="SSF55008">
    <property type="entry name" value="HMA, heavy metal-associated domain"/>
    <property type="match status" value="1"/>
</dbReference>
<dbReference type="PROSITE" id="PS01124">
    <property type="entry name" value="HTH_ARAC_FAMILY_2"/>
    <property type="match status" value="1"/>
</dbReference>
<evidence type="ECO:0000313" key="5">
    <source>
        <dbReference type="EMBL" id="MDO1446592.1"/>
    </source>
</evidence>
<dbReference type="Gene3D" id="3.30.70.100">
    <property type="match status" value="1"/>
</dbReference>
<protein>
    <submittedName>
        <fullName evidence="5">Helix-turn-helix domain-containing protein</fullName>
    </submittedName>
</protein>
<evidence type="ECO:0000256" key="2">
    <source>
        <dbReference type="ARBA" id="ARBA00023125"/>
    </source>
</evidence>
<evidence type="ECO:0000259" key="4">
    <source>
        <dbReference type="PROSITE" id="PS01124"/>
    </source>
</evidence>
<keyword evidence="3" id="KW-0804">Transcription</keyword>
<keyword evidence="6" id="KW-1185">Reference proteome</keyword>
<proteinExistence type="predicted"/>
<organism evidence="5 6">
    <name type="scientific">Rhodocytophaga aerolata</name>
    <dbReference type="NCBI Taxonomy" id="455078"/>
    <lineage>
        <taxon>Bacteria</taxon>
        <taxon>Pseudomonadati</taxon>
        <taxon>Bacteroidota</taxon>
        <taxon>Cytophagia</taxon>
        <taxon>Cytophagales</taxon>
        <taxon>Rhodocytophagaceae</taxon>
        <taxon>Rhodocytophaga</taxon>
    </lineage>
</organism>
<dbReference type="PANTHER" id="PTHR43280">
    <property type="entry name" value="ARAC-FAMILY TRANSCRIPTIONAL REGULATOR"/>
    <property type="match status" value="1"/>
</dbReference>
<dbReference type="Gene3D" id="1.10.10.60">
    <property type="entry name" value="Homeodomain-like"/>
    <property type="match status" value="1"/>
</dbReference>
<reference evidence="5" key="1">
    <citation type="submission" date="2023-07" db="EMBL/GenBank/DDBJ databases">
        <title>The genome sequence of Rhodocytophaga aerolata KACC 12507.</title>
        <authorList>
            <person name="Zhang X."/>
        </authorList>
    </citation>
    <scope>NUCLEOTIDE SEQUENCE</scope>
    <source>
        <strain evidence="5">KACC 12507</strain>
    </source>
</reference>
<dbReference type="PROSITE" id="PS00041">
    <property type="entry name" value="HTH_ARAC_FAMILY_1"/>
    <property type="match status" value="1"/>
</dbReference>
<sequence length="194" mass="22532">METTSLFIKNMVCNRCIRVVKEELEKNRLDVRSITLGEAVVTGHLPAEKLQEVREILADNGFELIDDKKVKIIEKIKTLIVELIHHKNTGQHLHTNYSDYLAEALHMDYHYLSTLFSSVENTTIEKYIILQKIERVKELLVYNELTLSEVAYQMGYSSVQHLSNQFKKVTGYTPSHFKQIKENKRKPLDEVGLN</sequence>
<dbReference type="InterPro" id="IPR018062">
    <property type="entry name" value="HTH_AraC-typ_CS"/>
</dbReference>
<dbReference type="SMART" id="SM00342">
    <property type="entry name" value="HTH_ARAC"/>
    <property type="match status" value="1"/>
</dbReference>
<dbReference type="Pfam" id="PF12833">
    <property type="entry name" value="HTH_18"/>
    <property type="match status" value="1"/>
</dbReference>
<name>A0ABT8R758_9BACT</name>
<dbReference type="RefSeq" id="WP_302037393.1">
    <property type="nucleotide sequence ID" value="NZ_JAUKPO010000004.1"/>
</dbReference>
<dbReference type="InterPro" id="IPR009057">
    <property type="entry name" value="Homeodomain-like_sf"/>
</dbReference>
<keyword evidence="1" id="KW-0805">Transcription regulation</keyword>
<dbReference type="PANTHER" id="PTHR43280:SF28">
    <property type="entry name" value="HTH-TYPE TRANSCRIPTIONAL ACTIVATOR RHAS"/>
    <property type="match status" value="1"/>
</dbReference>
<comment type="caution">
    <text evidence="5">The sequence shown here is derived from an EMBL/GenBank/DDBJ whole genome shotgun (WGS) entry which is preliminary data.</text>
</comment>
<dbReference type="SUPFAM" id="SSF46689">
    <property type="entry name" value="Homeodomain-like"/>
    <property type="match status" value="1"/>
</dbReference>
<evidence type="ECO:0000256" key="3">
    <source>
        <dbReference type="ARBA" id="ARBA00023163"/>
    </source>
</evidence>
<feature type="domain" description="HTH araC/xylS-type" evidence="4">
    <location>
        <begin position="74"/>
        <end position="180"/>
    </location>
</feature>
<keyword evidence="2" id="KW-0238">DNA-binding</keyword>
<accession>A0ABT8R758</accession>